<dbReference type="GO" id="GO:0080183">
    <property type="term" value="P:response to photooxidative stress"/>
    <property type="evidence" value="ECO:0007669"/>
    <property type="project" value="InterPro"/>
</dbReference>
<feature type="compositionally biased region" description="Low complexity" evidence="1">
    <location>
        <begin position="116"/>
        <end position="127"/>
    </location>
</feature>
<protein>
    <submittedName>
        <fullName evidence="2">Root hair specific protein</fullName>
    </submittedName>
</protein>
<dbReference type="InterPro" id="IPR040340">
    <property type="entry name" value="CEST/Y3IP1"/>
</dbReference>
<dbReference type="GO" id="GO:0048564">
    <property type="term" value="P:photosystem I assembly"/>
    <property type="evidence" value="ECO:0007669"/>
    <property type="project" value="InterPro"/>
</dbReference>
<accession>A0AAV8BRG6</accession>
<organism evidence="2 3">
    <name type="scientific">Rhynchospora pubera</name>
    <dbReference type="NCBI Taxonomy" id="906938"/>
    <lineage>
        <taxon>Eukaryota</taxon>
        <taxon>Viridiplantae</taxon>
        <taxon>Streptophyta</taxon>
        <taxon>Embryophyta</taxon>
        <taxon>Tracheophyta</taxon>
        <taxon>Spermatophyta</taxon>
        <taxon>Magnoliopsida</taxon>
        <taxon>Liliopsida</taxon>
        <taxon>Poales</taxon>
        <taxon>Cyperaceae</taxon>
        <taxon>Cyperoideae</taxon>
        <taxon>Rhynchosporeae</taxon>
        <taxon>Rhynchospora</taxon>
    </lineage>
</organism>
<feature type="region of interest" description="Disordered" evidence="1">
    <location>
        <begin position="79"/>
        <end position="180"/>
    </location>
</feature>
<dbReference type="EMBL" id="JAMFTS010000005">
    <property type="protein sequence ID" value="KAJ4745575.1"/>
    <property type="molecule type" value="Genomic_DNA"/>
</dbReference>
<name>A0AAV8BRG6_9POAL</name>
<proteinExistence type="predicted"/>
<evidence type="ECO:0000313" key="2">
    <source>
        <dbReference type="EMBL" id="KAJ4745575.1"/>
    </source>
</evidence>
<feature type="compositionally biased region" description="Low complexity" evidence="1">
    <location>
        <begin position="345"/>
        <end position="356"/>
    </location>
</feature>
<keyword evidence="3" id="KW-1185">Reference proteome</keyword>
<dbReference type="PANTHER" id="PTHR33672:SF24">
    <property type="entry name" value="OS01G0798600 PROTEIN"/>
    <property type="match status" value="1"/>
</dbReference>
<evidence type="ECO:0000313" key="3">
    <source>
        <dbReference type="Proteomes" id="UP001140206"/>
    </source>
</evidence>
<dbReference type="PANTHER" id="PTHR33672">
    <property type="entry name" value="YCF3-INTERACTING PROTEIN 1, CHLOROPLASTIC"/>
    <property type="match status" value="1"/>
</dbReference>
<comment type="caution">
    <text evidence="2">The sequence shown here is derived from an EMBL/GenBank/DDBJ whole genome shotgun (WGS) entry which is preliminary data.</text>
</comment>
<dbReference type="Proteomes" id="UP001140206">
    <property type="component" value="Chromosome 5"/>
</dbReference>
<feature type="compositionally biased region" description="Polar residues" evidence="1">
    <location>
        <begin position="326"/>
        <end position="338"/>
    </location>
</feature>
<gene>
    <name evidence="2" type="ORF">LUZ62_079980</name>
</gene>
<dbReference type="AlphaFoldDB" id="A0AAV8BRG6"/>
<sequence>MQQGSLRLLSPLIVMPSMHSVIIETPSIEREKRDHFALGDKQTRVRSMRQFGQLDEDTPVTIPVVPTNFMMQPASQPIVSAQSPHNDMVPGMPPRPSGRYKKHSSDPTRYNQPLASISRSSTLSRSKSCGEGRSSEPSDALDVLSRKASTQRLGSGAPLIDKSTQDSTGDYRDGSGFEPPKASTAGNFKCCIYLPGISSKKKPVQARSESHLSSFSVEGDNVQKTNTYTPDLGANAAPADRASVISKVASLERFNLSSVSSNIVIDCWDERHGSSYFDLPMELISSGENETDLPINSAFVFENDRRTSRRKKKSSSSRIASSKTSYEMSSRHSNNLRISASGKVSDASSMRSSQSSACIEPKIRKAREELNAFVEAHD</sequence>
<feature type="compositionally biased region" description="Low complexity" evidence="1">
    <location>
        <begin position="316"/>
        <end position="325"/>
    </location>
</feature>
<evidence type="ECO:0000256" key="1">
    <source>
        <dbReference type="SAM" id="MobiDB-lite"/>
    </source>
</evidence>
<feature type="region of interest" description="Disordered" evidence="1">
    <location>
        <begin position="304"/>
        <end position="360"/>
    </location>
</feature>
<reference evidence="2" key="1">
    <citation type="submission" date="2022-08" db="EMBL/GenBank/DDBJ databases">
        <authorList>
            <person name="Marques A."/>
        </authorList>
    </citation>
    <scope>NUCLEOTIDE SEQUENCE</scope>
    <source>
        <strain evidence="2">RhyPub2mFocal</strain>
        <tissue evidence="2">Leaves</tissue>
    </source>
</reference>
<dbReference type="GO" id="GO:0009535">
    <property type="term" value="C:chloroplast thylakoid membrane"/>
    <property type="evidence" value="ECO:0007669"/>
    <property type="project" value="InterPro"/>
</dbReference>